<dbReference type="InterPro" id="IPR017642">
    <property type="entry name" value="DNA_S_mod_DndB"/>
</dbReference>
<keyword evidence="2" id="KW-1185">Reference proteome</keyword>
<dbReference type="InterPro" id="IPR017601">
    <property type="entry name" value="DGQHR-contain_dom"/>
</dbReference>
<name>A0AA46TNK9_9ACTN</name>
<evidence type="ECO:0000313" key="2">
    <source>
        <dbReference type="Proteomes" id="UP001164390"/>
    </source>
</evidence>
<dbReference type="RefSeq" id="WP_271636648.1">
    <property type="nucleotide sequence ID" value="NZ_CP094970.1"/>
</dbReference>
<dbReference type="SUPFAM" id="SSF52980">
    <property type="entry name" value="Restriction endonuclease-like"/>
    <property type="match status" value="1"/>
</dbReference>
<reference evidence="1" key="1">
    <citation type="submission" date="2022-01" db="EMBL/GenBank/DDBJ databases">
        <title>Nocardioidaceae gen. sp. A5X3R13.</title>
        <authorList>
            <person name="Lopez Marin M.A."/>
            <person name="Uhlik O."/>
        </authorList>
    </citation>
    <scope>NUCLEOTIDE SEQUENCE</scope>
    <source>
        <strain evidence="1">A5X3R13</strain>
    </source>
</reference>
<gene>
    <name evidence="1" type="ORF">L0C25_11560</name>
</gene>
<dbReference type="InterPro" id="IPR011335">
    <property type="entry name" value="Restrct_endonuc-II-like"/>
</dbReference>
<proteinExistence type="predicted"/>
<dbReference type="KEGG" id="sgrg:L0C25_11560"/>
<dbReference type="Pfam" id="PF14072">
    <property type="entry name" value="DndB"/>
    <property type="match status" value="1"/>
</dbReference>
<evidence type="ECO:0000313" key="1">
    <source>
        <dbReference type="EMBL" id="UYM07673.1"/>
    </source>
</evidence>
<dbReference type="Proteomes" id="UP001164390">
    <property type="component" value="Chromosome"/>
</dbReference>
<dbReference type="EMBL" id="CP094970">
    <property type="protein sequence ID" value="UYM07673.1"/>
    <property type="molecule type" value="Genomic_DNA"/>
</dbReference>
<accession>A0AA46TNK9</accession>
<organism evidence="1 2">
    <name type="scientific">Solicola gregarius</name>
    <dbReference type="NCBI Taxonomy" id="2908642"/>
    <lineage>
        <taxon>Bacteria</taxon>
        <taxon>Bacillati</taxon>
        <taxon>Actinomycetota</taxon>
        <taxon>Actinomycetes</taxon>
        <taxon>Propionibacteriales</taxon>
        <taxon>Nocardioidaceae</taxon>
        <taxon>Solicola</taxon>
    </lineage>
</organism>
<dbReference type="CDD" id="cd16413">
    <property type="entry name" value="DGQHR_domain"/>
    <property type="match status" value="1"/>
</dbReference>
<sequence length="766" mass="87020">MTLPPPGKLIRDHLLPSKNVPAEIRRRLSPYQFETVAPTRIPEMQDEGWVLDKRNKRTVRMRKPKAHDVAFEDRVWATFARLGFWSLNKDRTFTLNYGSGESERQQIDVFAADDDVILVVECKSASETKQGQFKKEIEAIQGRRAGILRAIKAEYKHHKVKFVLATNNYGVTKLIAERIASADIIHMSDDVIDYYLGLAEHLGEAARFQLLGNLFAGQKIPNLNQEVVAIEASMGGHKYYSFSIEPDRLLKLGYILHRSKANSSLMPTYQRLIKKARLKNVAQFVELGGYFPNSLVLSLEGGARGLQFDPFPMHPGQTRAGILHLPQTFRAAYVIDGQHRLYGYSSSSRAANDLIPVVAFVSLSRSDQMRLFMQINENQQAVPKNLRNTLNADLLYASDDLREQAKALKLVLAQRLGEDKVSPLYGRVQVGEDAKTPLRCLTIDAVARGVERGGFIGTFTKTEVKEIGTFYRGTNDSTGDALFDYLTLALGRIRDNLDRQYKLGSAEGGFVFINNGIESIVRILGDVVVHLAQSDDYDPRQKAPGELYADAAPYLDSMIDHIEGLDPAEALQYRQLYGSGAGTKYWRRLQQAINEARPEFDPPGLAEYLRDAEKQFNDEARDMIDALEAFMKDDIRKRLQDKYGADWFKDGVPRKLKLEAGKMMIERNLDRSAGQEITEWDCLYIVDYRDIMTQTHELWRELFEKRYTPPGDEQKSGGWRARSDWVVAASRLRNDVHHQRPISVDDHEFLTTLHTWLVKGQTDNDL</sequence>
<dbReference type="NCBIfam" id="TIGR03187">
    <property type="entry name" value="DGQHR"/>
    <property type="match status" value="1"/>
</dbReference>
<dbReference type="AlphaFoldDB" id="A0AA46TNK9"/>
<protein>
    <submittedName>
        <fullName evidence="1">DGQHR domain-containing protein</fullName>
    </submittedName>
</protein>